<keyword evidence="3" id="KW-1185">Reference proteome</keyword>
<feature type="region of interest" description="Disordered" evidence="1">
    <location>
        <begin position="164"/>
        <end position="188"/>
    </location>
</feature>
<dbReference type="AlphaFoldDB" id="A0AAV9S8J5"/>
<feature type="region of interest" description="Disordered" evidence="1">
    <location>
        <begin position="121"/>
        <end position="145"/>
    </location>
</feature>
<evidence type="ECO:0000313" key="3">
    <source>
        <dbReference type="Proteomes" id="UP001311232"/>
    </source>
</evidence>
<dbReference type="EMBL" id="JAHHUM010000724">
    <property type="protein sequence ID" value="KAK5617418.1"/>
    <property type="molecule type" value="Genomic_DNA"/>
</dbReference>
<name>A0AAV9S8J5_9TELE</name>
<proteinExistence type="predicted"/>
<dbReference type="Proteomes" id="UP001311232">
    <property type="component" value="Unassembled WGS sequence"/>
</dbReference>
<feature type="compositionally biased region" description="Pro residues" evidence="1">
    <location>
        <begin position="166"/>
        <end position="176"/>
    </location>
</feature>
<organism evidence="2 3">
    <name type="scientific">Crenichthys baileyi</name>
    <name type="common">White River springfish</name>
    <dbReference type="NCBI Taxonomy" id="28760"/>
    <lineage>
        <taxon>Eukaryota</taxon>
        <taxon>Metazoa</taxon>
        <taxon>Chordata</taxon>
        <taxon>Craniata</taxon>
        <taxon>Vertebrata</taxon>
        <taxon>Euteleostomi</taxon>
        <taxon>Actinopterygii</taxon>
        <taxon>Neopterygii</taxon>
        <taxon>Teleostei</taxon>
        <taxon>Neoteleostei</taxon>
        <taxon>Acanthomorphata</taxon>
        <taxon>Ovalentaria</taxon>
        <taxon>Atherinomorphae</taxon>
        <taxon>Cyprinodontiformes</taxon>
        <taxon>Goodeidae</taxon>
        <taxon>Crenichthys</taxon>
    </lineage>
</organism>
<sequence length="250" mass="27409">MTEGTSQQDQARRLEREFKRGEIIAKLFSDLVTSSSSPWRRLEAAYCLQDWFEEWGSLFPSDPLTHLSIEAERQRALGEIVSPMWELPAPSFNPLSTEGQRYASAPGYIPDRSSSLLPISDPVPDPVREGSVDEPPSQVVPAREGFGDRLPPLLVSVSEEFESELPPLPNPVPVPAPFLEGSEDELPPSLVPVTEEFVDELSPLPVPVLEEVEDELPRLPFPVHEGCEDALSQSAATLLASRSAGCSPNS</sequence>
<reference evidence="2 3" key="1">
    <citation type="submission" date="2021-06" db="EMBL/GenBank/DDBJ databases">
        <authorList>
            <person name="Palmer J.M."/>
        </authorList>
    </citation>
    <scope>NUCLEOTIDE SEQUENCE [LARGE SCALE GENOMIC DNA]</scope>
    <source>
        <strain evidence="2 3">MEX-2019</strain>
        <tissue evidence="2">Muscle</tissue>
    </source>
</reference>
<evidence type="ECO:0000313" key="2">
    <source>
        <dbReference type="EMBL" id="KAK5617418.1"/>
    </source>
</evidence>
<evidence type="ECO:0000256" key="1">
    <source>
        <dbReference type="SAM" id="MobiDB-lite"/>
    </source>
</evidence>
<protein>
    <submittedName>
        <fullName evidence="2">Uncharacterized protein</fullName>
    </submittedName>
</protein>
<gene>
    <name evidence="2" type="ORF">CRENBAI_006366</name>
</gene>
<accession>A0AAV9S8J5</accession>
<comment type="caution">
    <text evidence="2">The sequence shown here is derived from an EMBL/GenBank/DDBJ whole genome shotgun (WGS) entry which is preliminary data.</text>
</comment>